<reference evidence="2" key="1">
    <citation type="submission" date="2018-02" db="EMBL/GenBank/DDBJ databases">
        <title>Rhizophora mucronata_Transcriptome.</title>
        <authorList>
            <person name="Meera S.P."/>
            <person name="Sreeshan A."/>
            <person name="Augustine A."/>
        </authorList>
    </citation>
    <scope>NUCLEOTIDE SEQUENCE</scope>
    <source>
        <tissue evidence="2">Leaf</tissue>
    </source>
</reference>
<proteinExistence type="predicted"/>
<protein>
    <submittedName>
        <fullName evidence="2">Uncharacterized protein</fullName>
    </submittedName>
</protein>
<dbReference type="AlphaFoldDB" id="A0A2P2R0E4"/>
<evidence type="ECO:0000256" key="1">
    <source>
        <dbReference type="SAM" id="MobiDB-lite"/>
    </source>
</evidence>
<dbReference type="EMBL" id="GGEC01092183">
    <property type="protein sequence ID" value="MBX72667.1"/>
    <property type="molecule type" value="Transcribed_RNA"/>
</dbReference>
<feature type="region of interest" description="Disordered" evidence="1">
    <location>
        <begin position="14"/>
        <end position="46"/>
    </location>
</feature>
<feature type="compositionally biased region" description="Polar residues" evidence="1">
    <location>
        <begin position="31"/>
        <end position="46"/>
    </location>
</feature>
<accession>A0A2P2R0E4</accession>
<sequence>MLSSGLYRLRSFSSMSAKASKKSTPRLLHRSSGSPAELATTSPARG</sequence>
<organism evidence="2">
    <name type="scientific">Rhizophora mucronata</name>
    <name type="common">Asiatic mangrove</name>
    <dbReference type="NCBI Taxonomy" id="61149"/>
    <lineage>
        <taxon>Eukaryota</taxon>
        <taxon>Viridiplantae</taxon>
        <taxon>Streptophyta</taxon>
        <taxon>Embryophyta</taxon>
        <taxon>Tracheophyta</taxon>
        <taxon>Spermatophyta</taxon>
        <taxon>Magnoliopsida</taxon>
        <taxon>eudicotyledons</taxon>
        <taxon>Gunneridae</taxon>
        <taxon>Pentapetalae</taxon>
        <taxon>rosids</taxon>
        <taxon>fabids</taxon>
        <taxon>Malpighiales</taxon>
        <taxon>Rhizophoraceae</taxon>
        <taxon>Rhizophora</taxon>
    </lineage>
</organism>
<feature type="compositionally biased region" description="Basic residues" evidence="1">
    <location>
        <begin position="19"/>
        <end position="29"/>
    </location>
</feature>
<evidence type="ECO:0000313" key="2">
    <source>
        <dbReference type="EMBL" id="MBX72667.1"/>
    </source>
</evidence>
<name>A0A2P2R0E4_RHIMU</name>